<keyword evidence="2" id="KW-1185">Reference proteome</keyword>
<reference evidence="1 2" key="1">
    <citation type="submission" date="2024-10" db="EMBL/GenBank/DDBJ databases">
        <title>The Natural Products Discovery Center: Release of the First 8490 Sequenced Strains for Exploring Actinobacteria Biosynthetic Diversity.</title>
        <authorList>
            <person name="Kalkreuter E."/>
            <person name="Kautsar S.A."/>
            <person name="Yang D."/>
            <person name="Bader C.D."/>
            <person name="Teijaro C.N."/>
            <person name="Fluegel L."/>
            <person name="Davis C.M."/>
            <person name="Simpson J.R."/>
            <person name="Lauterbach L."/>
            <person name="Steele A.D."/>
            <person name="Gui C."/>
            <person name="Meng S."/>
            <person name="Li G."/>
            <person name="Viehrig K."/>
            <person name="Ye F."/>
            <person name="Su P."/>
            <person name="Kiefer A.F."/>
            <person name="Nichols A."/>
            <person name="Cepeda A.J."/>
            <person name="Yan W."/>
            <person name="Fan B."/>
            <person name="Jiang Y."/>
            <person name="Adhikari A."/>
            <person name="Zheng C.-J."/>
            <person name="Schuster L."/>
            <person name="Cowan T.M."/>
            <person name="Smanski M.J."/>
            <person name="Chevrette M.G."/>
            <person name="De Carvalho L.P.S."/>
            <person name="Shen B."/>
        </authorList>
    </citation>
    <scope>NUCLEOTIDE SEQUENCE [LARGE SCALE GENOMIC DNA]</scope>
    <source>
        <strain evidence="1 2">NPDC017990</strain>
    </source>
</reference>
<evidence type="ECO:0000313" key="2">
    <source>
        <dbReference type="Proteomes" id="UP001610818"/>
    </source>
</evidence>
<dbReference type="RefSeq" id="WP_397709472.1">
    <property type="nucleotide sequence ID" value="NZ_JBIRGN010000002.1"/>
</dbReference>
<gene>
    <name evidence="1" type="ORF">ACH4F9_08035</name>
</gene>
<name>A0ABW7QJH3_9ACTN</name>
<sequence length="231" mass="24985">MQAESAVRGEEIDGAAPVIGYRIILPAQWAQVPLRQGTEEAVRRILDDAYARIPADAPPDKVGPYKRELERSFREGVGQAVQSKALDLYLPVRPMGGCSVGTSVLISESVLPRRPGHPQAVEPTEAAVQLLSRDGVQGADLCSGEVDGALAVRREHVANANANANANADRGRGAELASRRVEYMISVPDDPDRWFVAAFSTVGGGSPRDELAEALVEWFDALMANFRWRRG</sequence>
<dbReference type="Proteomes" id="UP001610818">
    <property type="component" value="Unassembled WGS sequence"/>
</dbReference>
<dbReference type="EMBL" id="JBIRGQ010000002">
    <property type="protein sequence ID" value="MFH8544937.1"/>
    <property type="molecule type" value="Genomic_DNA"/>
</dbReference>
<evidence type="ECO:0000313" key="1">
    <source>
        <dbReference type="EMBL" id="MFH8544937.1"/>
    </source>
</evidence>
<proteinExistence type="predicted"/>
<organism evidence="1 2">
    <name type="scientific">Streptomyces longisporoflavus</name>
    <dbReference type="NCBI Taxonomy" id="28044"/>
    <lineage>
        <taxon>Bacteria</taxon>
        <taxon>Bacillati</taxon>
        <taxon>Actinomycetota</taxon>
        <taxon>Actinomycetes</taxon>
        <taxon>Kitasatosporales</taxon>
        <taxon>Streptomycetaceae</taxon>
        <taxon>Streptomyces</taxon>
    </lineage>
</organism>
<accession>A0ABW7QJH3</accession>
<comment type="caution">
    <text evidence="1">The sequence shown here is derived from an EMBL/GenBank/DDBJ whole genome shotgun (WGS) entry which is preliminary data.</text>
</comment>
<protein>
    <submittedName>
        <fullName evidence="1">Uncharacterized protein</fullName>
    </submittedName>
</protein>